<dbReference type="EMBL" id="MU004290">
    <property type="protein sequence ID" value="KAF2662188.1"/>
    <property type="molecule type" value="Genomic_DNA"/>
</dbReference>
<dbReference type="Pfam" id="PF06985">
    <property type="entry name" value="HET"/>
    <property type="match status" value="1"/>
</dbReference>
<protein>
    <submittedName>
        <fullName evidence="3">HET-domain-containing protein</fullName>
    </submittedName>
</protein>
<gene>
    <name evidence="3" type="ORF">K491DRAFT_700480</name>
</gene>
<keyword evidence="4" id="KW-1185">Reference proteome</keyword>
<name>A0A6A6TTE6_9PLEO</name>
<feature type="compositionally biased region" description="Polar residues" evidence="1">
    <location>
        <begin position="1"/>
        <end position="19"/>
    </location>
</feature>
<dbReference type="Proteomes" id="UP000799324">
    <property type="component" value="Unassembled WGS sequence"/>
</dbReference>
<dbReference type="PANTHER" id="PTHR33112:SF9">
    <property type="entry name" value="HETEROKARYON INCOMPATIBILITY DOMAIN-CONTAINING PROTEIN"/>
    <property type="match status" value="1"/>
</dbReference>
<dbReference type="InterPro" id="IPR010730">
    <property type="entry name" value="HET"/>
</dbReference>
<evidence type="ECO:0000259" key="2">
    <source>
        <dbReference type="Pfam" id="PF06985"/>
    </source>
</evidence>
<reference evidence="3" key="1">
    <citation type="journal article" date="2020" name="Stud. Mycol.">
        <title>101 Dothideomycetes genomes: a test case for predicting lifestyles and emergence of pathogens.</title>
        <authorList>
            <person name="Haridas S."/>
            <person name="Albert R."/>
            <person name="Binder M."/>
            <person name="Bloem J."/>
            <person name="Labutti K."/>
            <person name="Salamov A."/>
            <person name="Andreopoulos B."/>
            <person name="Baker S."/>
            <person name="Barry K."/>
            <person name="Bills G."/>
            <person name="Bluhm B."/>
            <person name="Cannon C."/>
            <person name="Castanera R."/>
            <person name="Culley D."/>
            <person name="Daum C."/>
            <person name="Ezra D."/>
            <person name="Gonzalez J."/>
            <person name="Henrissat B."/>
            <person name="Kuo A."/>
            <person name="Liang C."/>
            <person name="Lipzen A."/>
            <person name="Lutzoni F."/>
            <person name="Magnuson J."/>
            <person name="Mondo S."/>
            <person name="Nolan M."/>
            <person name="Ohm R."/>
            <person name="Pangilinan J."/>
            <person name="Park H.-J."/>
            <person name="Ramirez L."/>
            <person name="Alfaro M."/>
            <person name="Sun H."/>
            <person name="Tritt A."/>
            <person name="Yoshinaga Y."/>
            <person name="Zwiers L.-H."/>
            <person name="Turgeon B."/>
            <person name="Goodwin S."/>
            <person name="Spatafora J."/>
            <person name="Crous P."/>
            <person name="Grigoriev I."/>
        </authorList>
    </citation>
    <scope>NUCLEOTIDE SEQUENCE</scope>
    <source>
        <strain evidence="3">CBS 122681</strain>
    </source>
</reference>
<dbReference type="PANTHER" id="PTHR33112">
    <property type="entry name" value="DOMAIN PROTEIN, PUTATIVE-RELATED"/>
    <property type="match status" value="1"/>
</dbReference>
<feature type="region of interest" description="Disordered" evidence="1">
    <location>
        <begin position="1"/>
        <end position="20"/>
    </location>
</feature>
<feature type="domain" description="Heterokaryon incompatibility" evidence="2">
    <location>
        <begin position="206"/>
        <end position="359"/>
    </location>
</feature>
<dbReference type="OrthoDB" id="5125733at2759"/>
<accession>A0A6A6TTE6</accession>
<organism evidence="3 4">
    <name type="scientific">Lophiostoma macrostomum CBS 122681</name>
    <dbReference type="NCBI Taxonomy" id="1314788"/>
    <lineage>
        <taxon>Eukaryota</taxon>
        <taxon>Fungi</taxon>
        <taxon>Dikarya</taxon>
        <taxon>Ascomycota</taxon>
        <taxon>Pezizomycotina</taxon>
        <taxon>Dothideomycetes</taxon>
        <taxon>Pleosporomycetidae</taxon>
        <taxon>Pleosporales</taxon>
        <taxon>Lophiostomataceae</taxon>
        <taxon>Lophiostoma</taxon>
    </lineage>
</organism>
<evidence type="ECO:0000256" key="1">
    <source>
        <dbReference type="SAM" id="MobiDB-lite"/>
    </source>
</evidence>
<sequence length="662" mass="72985">MPLSKPTGSSQRSVTGSSTYRKRCRTCNNLDPRGHAMTVHQTEGAKEAKATLTLVLDPLSLSRTKLPSDGGCRYCALLKSALDTFFEGWRNIRQKILMDLKEKASINVSIEAEKWGHEAVEIYARSASRAPWPSLGTAHRIPDNSGSDDTFDFARRCIQDCITNPKHAACKGSAKSSSTTPRRLLDVGRVGAPIRLIDTMGRAFEYVCLSHCWGSPSTHTLTATKSNWRRLASNISFEMFPPLFQDAVVITRQLGLRYLWIDSLCIIQDSVRDWDTESLKMSGIYEHAYVTISATNSSDSNTRCLIDRRKAVIIPYSNTTGKEFAIRARKVQQHHPSVEAGEPARPRGPLTTRAWVLQEHVLSTRILHYTATELLFECKTSYCCECLPTRRLYSTTPSLIPKAILKREKSNQGIWDVWQRLVEEYSRRTLTVTTDKLPAISGIASKIQEATQSAFIAGLWKDNLASDLLWSSTSIGGQICAPATFRAPSFSWASIDGPISYYESELEEREHFNPAISLLSSSITLCGLNSLGAISNGSIKIRGPCLSALLSSSVRDGKWQYALLIKGTSTIEVTPDSLLVEGEVSSGRAKGETTVTRASSVSSATQFRTAVKCLSIAGSDNLIWGLVLGVSPRIPGSWERLGTFAAGLEVFQRAKEDMIQIT</sequence>
<dbReference type="AlphaFoldDB" id="A0A6A6TTE6"/>
<proteinExistence type="predicted"/>
<evidence type="ECO:0000313" key="3">
    <source>
        <dbReference type="EMBL" id="KAF2662188.1"/>
    </source>
</evidence>
<evidence type="ECO:0000313" key="4">
    <source>
        <dbReference type="Proteomes" id="UP000799324"/>
    </source>
</evidence>